<dbReference type="CDD" id="cd08414">
    <property type="entry name" value="PBP2_LTTR_aromatics_like"/>
    <property type="match status" value="1"/>
</dbReference>
<evidence type="ECO:0000313" key="6">
    <source>
        <dbReference type="EMBL" id="REJ04178.1"/>
    </source>
</evidence>
<protein>
    <submittedName>
        <fullName evidence="6">LysR family transcriptional regulator</fullName>
    </submittedName>
</protein>
<proteinExistence type="inferred from homology"/>
<gene>
    <name evidence="6" type="ORF">DY023_17725</name>
</gene>
<evidence type="ECO:0000313" key="7">
    <source>
        <dbReference type="Proteomes" id="UP000262172"/>
    </source>
</evidence>
<evidence type="ECO:0000256" key="4">
    <source>
        <dbReference type="ARBA" id="ARBA00023163"/>
    </source>
</evidence>
<comment type="caution">
    <text evidence="6">The sequence shown here is derived from an EMBL/GenBank/DDBJ whole genome shotgun (WGS) entry which is preliminary data.</text>
</comment>
<name>A0A371NPU8_9MICO</name>
<evidence type="ECO:0000259" key="5">
    <source>
        <dbReference type="PROSITE" id="PS50931"/>
    </source>
</evidence>
<dbReference type="PROSITE" id="PS50931">
    <property type="entry name" value="HTH_LYSR"/>
    <property type="match status" value="1"/>
</dbReference>
<evidence type="ECO:0000256" key="3">
    <source>
        <dbReference type="ARBA" id="ARBA00023125"/>
    </source>
</evidence>
<dbReference type="Pfam" id="PF00126">
    <property type="entry name" value="HTH_1"/>
    <property type="match status" value="1"/>
</dbReference>
<keyword evidence="3" id="KW-0238">DNA-binding</keyword>
<keyword evidence="7" id="KW-1185">Reference proteome</keyword>
<dbReference type="GO" id="GO:0032993">
    <property type="term" value="C:protein-DNA complex"/>
    <property type="evidence" value="ECO:0007669"/>
    <property type="project" value="TreeGrafter"/>
</dbReference>
<evidence type="ECO:0000256" key="1">
    <source>
        <dbReference type="ARBA" id="ARBA00009437"/>
    </source>
</evidence>
<accession>A0A371NPU8</accession>
<dbReference type="InterPro" id="IPR036388">
    <property type="entry name" value="WH-like_DNA-bd_sf"/>
</dbReference>
<organism evidence="6 7">
    <name type="scientific">Microbacterium bovistercoris</name>
    <dbReference type="NCBI Taxonomy" id="2293570"/>
    <lineage>
        <taxon>Bacteria</taxon>
        <taxon>Bacillati</taxon>
        <taxon>Actinomycetota</taxon>
        <taxon>Actinomycetes</taxon>
        <taxon>Micrococcales</taxon>
        <taxon>Microbacteriaceae</taxon>
        <taxon>Microbacterium</taxon>
    </lineage>
</organism>
<dbReference type="GO" id="GO:0003677">
    <property type="term" value="F:DNA binding"/>
    <property type="evidence" value="ECO:0007669"/>
    <property type="project" value="UniProtKB-KW"/>
</dbReference>
<dbReference type="PANTHER" id="PTHR30346">
    <property type="entry name" value="TRANSCRIPTIONAL DUAL REGULATOR HCAR-RELATED"/>
    <property type="match status" value="1"/>
</dbReference>
<dbReference type="Pfam" id="PF03466">
    <property type="entry name" value="LysR_substrate"/>
    <property type="match status" value="1"/>
</dbReference>
<dbReference type="InterPro" id="IPR005119">
    <property type="entry name" value="LysR_subst-bd"/>
</dbReference>
<feature type="domain" description="HTH lysR-type" evidence="5">
    <location>
        <begin position="8"/>
        <end position="60"/>
    </location>
</feature>
<dbReference type="RefSeq" id="WP_116243698.1">
    <property type="nucleotide sequence ID" value="NZ_QUAB01000048.1"/>
</dbReference>
<comment type="similarity">
    <text evidence="1">Belongs to the LysR transcriptional regulatory family.</text>
</comment>
<dbReference type="InterPro" id="IPR036390">
    <property type="entry name" value="WH_DNA-bd_sf"/>
</dbReference>
<dbReference type="GO" id="GO:0003700">
    <property type="term" value="F:DNA-binding transcription factor activity"/>
    <property type="evidence" value="ECO:0007669"/>
    <property type="project" value="InterPro"/>
</dbReference>
<dbReference type="InterPro" id="IPR000847">
    <property type="entry name" value="LysR_HTH_N"/>
</dbReference>
<dbReference type="SUPFAM" id="SSF53850">
    <property type="entry name" value="Periplasmic binding protein-like II"/>
    <property type="match status" value="1"/>
</dbReference>
<dbReference type="Gene3D" id="3.40.190.10">
    <property type="entry name" value="Periplasmic binding protein-like II"/>
    <property type="match status" value="2"/>
</dbReference>
<dbReference type="EMBL" id="QUAB01000048">
    <property type="protein sequence ID" value="REJ04178.1"/>
    <property type="molecule type" value="Genomic_DNA"/>
</dbReference>
<sequence length="304" mass="32840">MGPERSEIETFLALAQELHFGRTADRLLVSRAHVTQTIQKLERRIGVPLFERSTRQVRLTPLGVQLRDGLAPAYAQIQSTFATVVAAARGITGTLTVGFLTAATGRIAHAAAERFAERHPDCEIHVREVQIGTALEPLRDGELDVMLICFPIADDEFVQGPVLLDEPTVLAVPAGHPFARRGSVSIEDLARERVIQVPASIPDYLRAARHLSTTPSGTDVPVGPTADTFQEVLSLVGAGKGVFPCGATGVQYYARPDVAYVPIHDGPYLRWGPIWRRSAATSRVEAFVRAALDLERAGSTPGIG</sequence>
<dbReference type="PANTHER" id="PTHR30346:SF0">
    <property type="entry name" value="HCA OPERON TRANSCRIPTIONAL ACTIVATOR HCAR"/>
    <property type="match status" value="1"/>
</dbReference>
<keyword evidence="2" id="KW-0805">Transcription regulation</keyword>
<dbReference type="Gene3D" id="1.10.10.10">
    <property type="entry name" value="Winged helix-like DNA-binding domain superfamily/Winged helix DNA-binding domain"/>
    <property type="match status" value="1"/>
</dbReference>
<dbReference type="Proteomes" id="UP000262172">
    <property type="component" value="Unassembled WGS sequence"/>
</dbReference>
<dbReference type="OrthoDB" id="3636008at2"/>
<dbReference type="SUPFAM" id="SSF46785">
    <property type="entry name" value="Winged helix' DNA-binding domain"/>
    <property type="match status" value="1"/>
</dbReference>
<reference evidence="6 7" key="1">
    <citation type="submission" date="2018-08" db="EMBL/GenBank/DDBJ databases">
        <title>Isolation, diversity and antifungal activity of Actinobacteria from cow dung.</title>
        <authorList>
            <person name="Ling L."/>
        </authorList>
    </citation>
    <scope>NUCLEOTIDE SEQUENCE [LARGE SCALE GENOMIC DNA]</scope>
    <source>
        <strain evidence="6 7">NEAU-LLE</strain>
    </source>
</reference>
<dbReference type="AlphaFoldDB" id="A0A371NPU8"/>
<evidence type="ECO:0000256" key="2">
    <source>
        <dbReference type="ARBA" id="ARBA00023015"/>
    </source>
</evidence>
<keyword evidence="4" id="KW-0804">Transcription</keyword>